<dbReference type="InterPro" id="IPR012677">
    <property type="entry name" value="Nucleotide-bd_a/b_plait_sf"/>
</dbReference>
<dbReference type="PANTHER" id="PTHR48029">
    <property type="entry name" value="NUCLEOLAR PROTEIN 8"/>
    <property type="match status" value="1"/>
</dbReference>
<dbReference type="PROSITE" id="PS50102">
    <property type="entry name" value="RRM"/>
    <property type="match status" value="1"/>
</dbReference>
<gene>
    <name evidence="5" type="ORF">QJS04_geneDACA019053</name>
</gene>
<feature type="region of interest" description="Disordered" evidence="3">
    <location>
        <begin position="129"/>
        <end position="150"/>
    </location>
</feature>
<dbReference type="GO" id="GO:0005739">
    <property type="term" value="C:mitochondrion"/>
    <property type="evidence" value="ECO:0007669"/>
    <property type="project" value="TreeGrafter"/>
</dbReference>
<feature type="compositionally biased region" description="Polar residues" evidence="3">
    <location>
        <begin position="137"/>
        <end position="150"/>
    </location>
</feature>
<organism evidence="5 6">
    <name type="scientific">Acorus gramineus</name>
    <name type="common">Dwarf sweet flag</name>
    <dbReference type="NCBI Taxonomy" id="55184"/>
    <lineage>
        <taxon>Eukaryota</taxon>
        <taxon>Viridiplantae</taxon>
        <taxon>Streptophyta</taxon>
        <taxon>Embryophyta</taxon>
        <taxon>Tracheophyta</taxon>
        <taxon>Spermatophyta</taxon>
        <taxon>Magnoliopsida</taxon>
        <taxon>Liliopsida</taxon>
        <taxon>Acoraceae</taxon>
        <taxon>Acorus</taxon>
    </lineage>
</organism>
<keyword evidence="1 2" id="KW-0694">RNA-binding</keyword>
<evidence type="ECO:0000256" key="3">
    <source>
        <dbReference type="SAM" id="MobiDB-lite"/>
    </source>
</evidence>
<evidence type="ECO:0000313" key="5">
    <source>
        <dbReference type="EMBL" id="KAK1260267.1"/>
    </source>
</evidence>
<dbReference type="AlphaFoldDB" id="A0AAV9A7Q3"/>
<dbReference type="Pfam" id="PF00076">
    <property type="entry name" value="RRM_1"/>
    <property type="match status" value="1"/>
</dbReference>
<dbReference type="SUPFAM" id="SSF54928">
    <property type="entry name" value="RNA-binding domain, RBD"/>
    <property type="match status" value="1"/>
</dbReference>
<dbReference type="Gene3D" id="3.30.70.330">
    <property type="match status" value="1"/>
</dbReference>
<dbReference type="FunFam" id="3.30.70.330:FF:000417">
    <property type="entry name" value="RNA recognition motif-containing protein"/>
    <property type="match status" value="1"/>
</dbReference>
<evidence type="ECO:0000256" key="2">
    <source>
        <dbReference type="PROSITE-ProRule" id="PRU00176"/>
    </source>
</evidence>
<evidence type="ECO:0000256" key="1">
    <source>
        <dbReference type="ARBA" id="ARBA00022884"/>
    </source>
</evidence>
<evidence type="ECO:0000313" key="6">
    <source>
        <dbReference type="Proteomes" id="UP001179952"/>
    </source>
</evidence>
<dbReference type="SMART" id="SM00360">
    <property type="entry name" value="RRM"/>
    <property type="match status" value="1"/>
</dbReference>
<keyword evidence="6" id="KW-1185">Reference proteome</keyword>
<dbReference type="InterPro" id="IPR035979">
    <property type="entry name" value="RBD_domain_sf"/>
</dbReference>
<dbReference type="Proteomes" id="UP001179952">
    <property type="component" value="Unassembled WGS sequence"/>
</dbReference>
<name>A0AAV9A7Q3_ACOGR</name>
<reference evidence="5" key="2">
    <citation type="submission" date="2023-06" db="EMBL/GenBank/DDBJ databases">
        <authorList>
            <person name="Ma L."/>
            <person name="Liu K.-W."/>
            <person name="Li Z."/>
            <person name="Hsiao Y.-Y."/>
            <person name="Qi Y."/>
            <person name="Fu T."/>
            <person name="Tang G."/>
            <person name="Zhang D."/>
            <person name="Sun W.-H."/>
            <person name="Liu D.-K."/>
            <person name="Li Y."/>
            <person name="Chen G.-Z."/>
            <person name="Liu X.-D."/>
            <person name="Liao X.-Y."/>
            <person name="Jiang Y.-T."/>
            <person name="Yu X."/>
            <person name="Hao Y."/>
            <person name="Huang J."/>
            <person name="Zhao X.-W."/>
            <person name="Ke S."/>
            <person name="Chen Y.-Y."/>
            <person name="Wu W.-L."/>
            <person name="Hsu J.-L."/>
            <person name="Lin Y.-F."/>
            <person name="Huang M.-D."/>
            <person name="Li C.-Y."/>
            <person name="Huang L."/>
            <person name="Wang Z.-W."/>
            <person name="Zhao X."/>
            <person name="Zhong W.-Y."/>
            <person name="Peng D.-H."/>
            <person name="Ahmad S."/>
            <person name="Lan S."/>
            <person name="Zhang J.-S."/>
            <person name="Tsai W.-C."/>
            <person name="Van De Peer Y."/>
            <person name="Liu Z.-J."/>
        </authorList>
    </citation>
    <scope>NUCLEOTIDE SEQUENCE</scope>
    <source>
        <strain evidence="5">SCP</strain>
        <tissue evidence="5">Leaves</tissue>
    </source>
</reference>
<reference evidence="5" key="1">
    <citation type="journal article" date="2023" name="Nat. Commun.">
        <title>Diploid and tetraploid genomes of Acorus and the evolution of monocots.</title>
        <authorList>
            <person name="Ma L."/>
            <person name="Liu K.W."/>
            <person name="Li Z."/>
            <person name="Hsiao Y.Y."/>
            <person name="Qi Y."/>
            <person name="Fu T."/>
            <person name="Tang G.D."/>
            <person name="Zhang D."/>
            <person name="Sun W.H."/>
            <person name="Liu D.K."/>
            <person name="Li Y."/>
            <person name="Chen G.Z."/>
            <person name="Liu X.D."/>
            <person name="Liao X.Y."/>
            <person name="Jiang Y.T."/>
            <person name="Yu X."/>
            <person name="Hao Y."/>
            <person name="Huang J."/>
            <person name="Zhao X.W."/>
            <person name="Ke S."/>
            <person name="Chen Y.Y."/>
            <person name="Wu W.L."/>
            <person name="Hsu J.L."/>
            <person name="Lin Y.F."/>
            <person name="Huang M.D."/>
            <person name="Li C.Y."/>
            <person name="Huang L."/>
            <person name="Wang Z.W."/>
            <person name="Zhao X."/>
            <person name="Zhong W.Y."/>
            <person name="Peng D.H."/>
            <person name="Ahmad S."/>
            <person name="Lan S."/>
            <person name="Zhang J.S."/>
            <person name="Tsai W.C."/>
            <person name="Van de Peer Y."/>
            <person name="Liu Z.J."/>
        </authorList>
    </citation>
    <scope>NUCLEOTIDE SEQUENCE</scope>
    <source>
        <strain evidence="5">SCP</strain>
    </source>
</reference>
<feature type="domain" description="RRM" evidence="4">
    <location>
        <begin position="51"/>
        <end position="129"/>
    </location>
</feature>
<evidence type="ECO:0000259" key="4">
    <source>
        <dbReference type="PROSITE" id="PS50102"/>
    </source>
</evidence>
<dbReference type="PANTHER" id="PTHR48029:SF1">
    <property type="entry name" value="NUCLEOLAR PROTEIN 8"/>
    <property type="match status" value="1"/>
</dbReference>
<protein>
    <recommendedName>
        <fullName evidence="4">RRM domain-containing protein</fullName>
    </recommendedName>
</protein>
<comment type="caution">
    <text evidence="5">The sequence shown here is derived from an EMBL/GenBank/DDBJ whole genome shotgun (WGS) entry which is preliminary data.</text>
</comment>
<dbReference type="EMBL" id="JAUJYN010000011">
    <property type="protein sequence ID" value="KAK1260267.1"/>
    <property type="molecule type" value="Genomic_DNA"/>
</dbReference>
<accession>A0AAV9A7Q3</accession>
<dbReference type="GO" id="GO:0003723">
    <property type="term" value="F:RNA binding"/>
    <property type="evidence" value="ECO:0007669"/>
    <property type="project" value="UniProtKB-UniRule"/>
</dbReference>
<sequence length="150" mass="15809">MAMAAVAAARAASRGGGLCRFLSTSINFPPLSGGGAAAADAPRRQQNEPSTNLFISGLNKRTTSEGLKEAFLKFGEVVYARVVTDRVTGYSRGFGFVRYSTIEDAAKGIAGMDAQFLDGWVIFAEYARPRAPPTSPPETSGSYPAYSSNA</sequence>
<dbReference type="InterPro" id="IPR000504">
    <property type="entry name" value="RRM_dom"/>
</dbReference>
<proteinExistence type="predicted"/>
<dbReference type="GO" id="GO:0080156">
    <property type="term" value="P:mitochondrial mRNA modification"/>
    <property type="evidence" value="ECO:0007669"/>
    <property type="project" value="TreeGrafter"/>
</dbReference>